<dbReference type="CDD" id="cd07731">
    <property type="entry name" value="ComA-like_MBL-fold"/>
    <property type="match status" value="1"/>
</dbReference>
<name>A0A2N5M9B5_9BACI</name>
<dbReference type="SUPFAM" id="SSF56281">
    <property type="entry name" value="Metallo-hydrolase/oxidoreductase"/>
    <property type="match status" value="1"/>
</dbReference>
<dbReference type="AlphaFoldDB" id="A0A2N5M9B5"/>
<keyword evidence="4 6" id="KW-1133">Transmembrane helix</keyword>
<dbReference type="RefSeq" id="WP_101640605.1">
    <property type="nucleotide sequence ID" value="NZ_PGUY01000014.1"/>
</dbReference>
<evidence type="ECO:0000313" key="9">
    <source>
        <dbReference type="Proteomes" id="UP000234748"/>
    </source>
</evidence>
<dbReference type="InterPro" id="IPR025405">
    <property type="entry name" value="DUF4131"/>
</dbReference>
<dbReference type="PANTHER" id="PTHR30619">
    <property type="entry name" value="DNA INTERNALIZATION/COMPETENCE PROTEIN COMEC/REC2"/>
    <property type="match status" value="1"/>
</dbReference>
<dbReference type="GO" id="GO:0005886">
    <property type="term" value="C:plasma membrane"/>
    <property type="evidence" value="ECO:0007669"/>
    <property type="project" value="UniProtKB-SubCell"/>
</dbReference>
<dbReference type="SMART" id="SM00849">
    <property type="entry name" value="Lactamase_B"/>
    <property type="match status" value="1"/>
</dbReference>
<feature type="transmembrane region" description="Helical" evidence="6">
    <location>
        <begin position="227"/>
        <end position="252"/>
    </location>
</feature>
<evidence type="ECO:0000256" key="5">
    <source>
        <dbReference type="ARBA" id="ARBA00023136"/>
    </source>
</evidence>
<dbReference type="Pfam" id="PF03772">
    <property type="entry name" value="Competence"/>
    <property type="match status" value="1"/>
</dbReference>
<feature type="transmembrane region" description="Helical" evidence="6">
    <location>
        <begin position="6"/>
        <end position="39"/>
    </location>
</feature>
<dbReference type="NCBIfam" id="TIGR00360">
    <property type="entry name" value="ComEC_N-term"/>
    <property type="match status" value="1"/>
</dbReference>
<dbReference type="Gene3D" id="3.60.15.10">
    <property type="entry name" value="Ribonuclease Z/Hydroxyacylglutathione hydrolase-like"/>
    <property type="match status" value="1"/>
</dbReference>
<evidence type="ECO:0000256" key="6">
    <source>
        <dbReference type="SAM" id="Phobius"/>
    </source>
</evidence>
<dbReference type="PANTHER" id="PTHR30619:SF1">
    <property type="entry name" value="RECOMBINATION PROTEIN 2"/>
    <property type="match status" value="1"/>
</dbReference>
<keyword evidence="9" id="KW-1185">Reference proteome</keyword>
<comment type="subcellular location">
    <subcellularLocation>
        <location evidence="1">Cell membrane</location>
        <topology evidence="1">Multi-pass membrane protein</topology>
    </subcellularLocation>
</comment>
<dbReference type="Pfam" id="PF00753">
    <property type="entry name" value="Lactamase_B"/>
    <property type="match status" value="1"/>
</dbReference>
<accession>A0A2N5M9B5</accession>
<feature type="transmembrane region" description="Helical" evidence="6">
    <location>
        <begin position="417"/>
        <end position="439"/>
    </location>
</feature>
<protein>
    <submittedName>
        <fullName evidence="8">DNA internalization-related competence protein ComEC/Rec2</fullName>
    </submittedName>
</protein>
<feature type="transmembrane region" description="Helical" evidence="6">
    <location>
        <begin position="352"/>
        <end position="376"/>
    </location>
</feature>
<dbReference type="GO" id="GO:0030420">
    <property type="term" value="P:establishment of competence for transformation"/>
    <property type="evidence" value="ECO:0007669"/>
    <property type="project" value="InterPro"/>
</dbReference>
<proteinExistence type="predicted"/>
<feature type="transmembrane region" description="Helical" evidence="6">
    <location>
        <begin position="388"/>
        <end position="410"/>
    </location>
</feature>
<evidence type="ECO:0000313" key="8">
    <source>
        <dbReference type="EMBL" id="PLT30942.1"/>
    </source>
</evidence>
<feature type="transmembrane region" description="Helical" evidence="6">
    <location>
        <begin position="46"/>
        <end position="63"/>
    </location>
</feature>
<dbReference type="InterPro" id="IPR035681">
    <property type="entry name" value="ComA-like_MBL"/>
</dbReference>
<dbReference type="Proteomes" id="UP000234748">
    <property type="component" value="Unassembled WGS sequence"/>
</dbReference>
<dbReference type="InterPro" id="IPR001279">
    <property type="entry name" value="Metallo-B-lactamas"/>
</dbReference>
<dbReference type="Pfam" id="PF13567">
    <property type="entry name" value="DUF4131"/>
    <property type="match status" value="1"/>
</dbReference>
<reference evidence="8 9" key="1">
    <citation type="submission" date="2017-11" db="EMBL/GenBank/DDBJ databases">
        <title>Comparitive Functional Genomics of Dry Heat Resistant strains isolated from the Viking Spacecraft.</title>
        <authorList>
            <person name="Seuylemezian A."/>
            <person name="Cooper K."/>
            <person name="Vaishampayan P."/>
        </authorList>
    </citation>
    <scope>NUCLEOTIDE SEQUENCE [LARGE SCALE GENOMIC DNA]</scope>
    <source>
        <strain evidence="8 9">V1-29</strain>
    </source>
</reference>
<feature type="domain" description="Metallo-beta-lactamase" evidence="7">
    <location>
        <begin position="509"/>
        <end position="714"/>
    </location>
</feature>
<feature type="transmembrane region" description="Helical" evidence="6">
    <location>
        <begin position="451"/>
        <end position="468"/>
    </location>
</feature>
<organism evidence="8 9">
    <name type="scientific">Peribacillus deserti</name>
    <dbReference type="NCBI Taxonomy" id="673318"/>
    <lineage>
        <taxon>Bacteria</taxon>
        <taxon>Bacillati</taxon>
        <taxon>Bacillota</taxon>
        <taxon>Bacilli</taxon>
        <taxon>Bacillales</taxon>
        <taxon>Bacillaceae</taxon>
        <taxon>Peribacillus</taxon>
    </lineage>
</organism>
<keyword evidence="5 6" id="KW-0472">Membrane</keyword>
<sequence>MNVNLVFSAVSAAIAVTAFSLWGWKSLCILALYIGFLYVIKDRSALYVQLVVIAVSGSIYIVHTERNQTGLHADLRQFSITFTDIPEIDGNSMETIAKTASGEKLMVRRIFNNYKEKRNFEEQYQAGMQCKVTGTLDLPDPARNENSFNYRKYLYYRGIHWMLKVQSLENCKIEQQPNLLYSLKNIRYKGLKLVKKHFSKESQGIAAALLFGEAGFINENILQNYQVLGIIHLLSISGLHVTILAGGLFLLGIRSGITRKKMHVLLFTVLPLYAVLTGLSPPVIRACGMAMIYLCLQLVNIRVSVAQTICLAYIGFAALNPYILFDPGFQLSFSVTSALLFSSKIISRYPTLLLQSFIISCICQVCSLPIMLYHFFEVSIAGLFVNVVFVPLYSFIILPLAILAFSFIWVHAAAAKLLIHFFHIILHTVNGWLDLLSSIPVSSIVFGKPHFIVLVFLTGLILGIFYCWEIKAKITCIVLVFLMTILLCYQYFAEYVTPFGEVTFLDVGQGDSIFIKLPFGRGTYLIDTGGQLQFNRESWEEKSSTFEVGKDIVVPFLKGKGITKLDKLILTHPDADHLGGAPNVLKEISAEQILISQAALKGYKKSLNDIKSSIVAVKGGSAWTTGKESFYILNPQGNPKDTNEASIVILAEIAGKRWLFTGDLGKEGESLLMEKYPGLEADYLKAGHHGSKNSTSGEFLDQVDPASAFISAGENNRYGHPSQEVLNVLKEHNVLIYRTDKDGAITFRFFNRNGTFSEMLP</sequence>
<keyword evidence="2" id="KW-1003">Cell membrane</keyword>
<evidence type="ECO:0000256" key="1">
    <source>
        <dbReference type="ARBA" id="ARBA00004651"/>
    </source>
</evidence>
<evidence type="ECO:0000259" key="7">
    <source>
        <dbReference type="SMART" id="SM00849"/>
    </source>
</evidence>
<dbReference type="EMBL" id="PGUY01000014">
    <property type="protein sequence ID" value="PLT30942.1"/>
    <property type="molecule type" value="Genomic_DNA"/>
</dbReference>
<feature type="transmembrane region" description="Helical" evidence="6">
    <location>
        <begin position="264"/>
        <end position="284"/>
    </location>
</feature>
<dbReference type="InterPro" id="IPR036866">
    <property type="entry name" value="RibonucZ/Hydroxyglut_hydro"/>
</dbReference>
<feature type="transmembrane region" description="Helical" evidence="6">
    <location>
        <begin position="475"/>
        <end position="492"/>
    </location>
</feature>
<dbReference type="InterPro" id="IPR004797">
    <property type="entry name" value="Competence_ComEC/Rec2"/>
</dbReference>
<gene>
    <name evidence="8" type="ORF">CUU66_05170</name>
</gene>
<dbReference type="InterPro" id="IPR004477">
    <property type="entry name" value="ComEC_N"/>
</dbReference>
<comment type="caution">
    <text evidence="8">The sequence shown here is derived from an EMBL/GenBank/DDBJ whole genome shotgun (WGS) entry which is preliminary data.</text>
</comment>
<dbReference type="OrthoDB" id="9761531at2"/>
<dbReference type="NCBIfam" id="TIGR00361">
    <property type="entry name" value="ComEC_Rec2"/>
    <property type="match status" value="1"/>
</dbReference>
<feature type="transmembrane region" description="Helical" evidence="6">
    <location>
        <begin position="304"/>
        <end position="325"/>
    </location>
</feature>
<evidence type="ECO:0000256" key="2">
    <source>
        <dbReference type="ARBA" id="ARBA00022475"/>
    </source>
</evidence>
<keyword evidence="3 6" id="KW-0812">Transmembrane</keyword>
<evidence type="ECO:0000256" key="3">
    <source>
        <dbReference type="ARBA" id="ARBA00022692"/>
    </source>
</evidence>
<evidence type="ECO:0000256" key="4">
    <source>
        <dbReference type="ARBA" id="ARBA00022989"/>
    </source>
</evidence>
<dbReference type="InterPro" id="IPR052159">
    <property type="entry name" value="Competence_DNA_uptake"/>
</dbReference>